<keyword evidence="1" id="KW-0378">Hydrolase</keyword>
<accession>A0A1X6P1Y6</accession>
<dbReference type="GO" id="GO:0005524">
    <property type="term" value="F:ATP binding"/>
    <property type="evidence" value="ECO:0007669"/>
    <property type="project" value="UniProtKB-KW"/>
</dbReference>
<dbReference type="InterPro" id="IPR010285">
    <property type="entry name" value="DNA_helicase_pif1-like_DEAD"/>
</dbReference>
<comment type="catalytic activity">
    <reaction evidence="1">
        <text>ATP + H2O = ADP + phosphate + H(+)</text>
        <dbReference type="Rhea" id="RHEA:13065"/>
        <dbReference type="ChEBI" id="CHEBI:15377"/>
        <dbReference type="ChEBI" id="CHEBI:15378"/>
        <dbReference type="ChEBI" id="CHEBI:30616"/>
        <dbReference type="ChEBI" id="CHEBI:43474"/>
        <dbReference type="ChEBI" id="CHEBI:456216"/>
        <dbReference type="EC" id="5.6.2.3"/>
    </reaction>
</comment>
<keyword evidence="1" id="KW-0233">DNA recombination</keyword>
<proteinExistence type="inferred from homology"/>
<dbReference type="Pfam" id="PF05970">
    <property type="entry name" value="PIF1"/>
    <property type="match status" value="1"/>
</dbReference>
<dbReference type="CDD" id="cd18809">
    <property type="entry name" value="SF1_C_RecD"/>
    <property type="match status" value="1"/>
</dbReference>
<dbReference type="SUPFAM" id="SSF52540">
    <property type="entry name" value="P-loop containing nucleoside triphosphate hydrolases"/>
    <property type="match status" value="2"/>
</dbReference>
<keyword evidence="1" id="KW-0234">DNA repair</keyword>
<keyword evidence="4" id="KW-1185">Reference proteome</keyword>
<comment type="cofactor">
    <cofactor evidence="1">
        <name>Mg(2+)</name>
        <dbReference type="ChEBI" id="CHEBI:18420"/>
    </cofactor>
</comment>
<dbReference type="PANTHER" id="PTHR47642">
    <property type="entry name" value="ATP-DEPENDENT DNA HELICASE"/>
    <property type="match status" value="1"/>
</dbReference>
<dbReference type="GO" id="GO:0043139">
    <property type="term" value="F:5'-3' DNA helicase activity"/>
    <property type="evidence" value="ECO:0007669"/>
    <property type="project" value="UniProtKB-EC"/>
</dbReference>
<gene>
    <name evidence="3" type="ORF">BU14_0264s0009</name>
</gene>
<dbReference type="GO" id="GO:0006310">
    <property type="term" value="P:DNA recombination"/>
    <property type="evidence" value="ECO:0007669"/>
    <property type="project" value="UniProtKB-KW"/>
</dbReference>
<dbReference type="OrthoDB" id="5116at2759"/>
<dbReference type="GO" id="GO:0000723">
    <property type="term" value="P:telomere maintenance"/>
    <property type="evidence" value="ECO:0007669"/>
    <property type="project" value="InterPro"/>
</dbReference>
<keyword evidence="1" id="KW-0547">Nucleotide-binding</keyword>
<comment type="similarity">
    <text evidence="1">Belongs to the helicase family.</text>
</comment>
<organism evidence="3 4">
    <name type="scientific">Porphyra umbilicalis</name>
    <name type="common">Purple laver</name>
    <name type="synonym">Red alga</name>
    <dbReference type="NCBI Taxonomy" id="2786"/>
    <lineage>
        <taxon>Eukaryota</taxon>
        <taxon>Rhodophyta</taxon>
        <taxon>Bangiophyceae</taxon>
        <taxon>Bangiales</taxon>
        <taxon>Bangiaceae</taxon>
        <taxon>Porphyra</taxon>
    </lineage>
</organism>
<keyword evidence="1" id="KW-0067">ATP-binding</keyword>
<dbReference type="GO" id="GO:0006281">
    <property type="term" value="P:DNA repair"/>
    <property type="evidence" value="ECO:0007669"/>
    <property type="project" value="UniProtKB-KW"/>
</dbReference>
<sequence length="429" mass="47626">MAFDLDISQQSAWEGFLKGKNVGLFGRAGSGKSAVMQRAIAHARRLHGADRVGVIAWTTAAAKMIDGHTLHKFLRVGIAELPKERILVAVKRNVFIRQKLSNTAIVFIDELPLIAARWFVILEYVIRQLAPAGRHGRPWGGCQVVVGGDPLQLGPIQTRRTLQDPPVYMCRIFRDSFLSRYGFLVFLTGSHRQSGNSWFVGCLDRVRKGEVTDGDLLVLNATSEGVTVAEWDDRTQLCALNVHVNAYNKDKLSRLAGAEYVYKCRDEIANDLTHPARRTFAQRSMQEVAPAEVVLKPGAVVLSTREMDGVATASQGVVKECRATSVVCDFVGRLVVVEVATFDVMDNCGTRLATRHAMPLVLAWAMTIHRAQGASLNTLAIDFCELNWRLEGLVYSGLSRCRSLDGLLVRGLRREHIIVDRDAMHFYTQ</sequence>
<feature type="domain" description="DNA helicase Pif1-like DEAD-box helicase" evidence="2">
    <location>
        <begin position="18"/>
        <end position="160"/>
    </location>
</feature>
<keyword evidence="1" id="KW-0347">Helicase</keyword>
<evidence type="ECO:0000313" key="3">
    <source>
        <dbReference type="EMBL" id="OSX74858.1"/>
    </source>
</evidence>
<dbReference type="GO" id="GO:0016887">
    <property type="term" value="F:ATP hydrolysis activity"/>
    <property type="evidence" value="ECO:0007669"/>
    <property type="project" value="RHEA"/>
</dbReference>
<dbReference type="InterPro" id="IPR027417">
    <property type="entry name" value="P-loop_NTPase"/>
</dbReference>
<dbReference type="Gene3D" id="3.40.50.300">
    <property type="entry name" value="P-loop containing nucleotide triphosphate hydrolases"/>
    <property type="match status" value="1"/>
</dbReference>
<dbReference type="EC" id="5.6.2.3" evidence="1"/>
<evidence type="ECO:0000259" key="2">
    <source>
        <dbReference type="Pfam" id="PF05970"/>
    </source>
</evidence>
<keyword evidence="1" id="KW-0227">DNA damage</keyword>
<name>A0A1X6P1Y6_PORUM</name>
<reference evidence="3 4" key="1">
    <citation type="submission" date="2017-03" db="EMBL/GenBank/DDBJ databases">
        <title>WGS assembly of Porphyra umbilicalis.</title>
        <authorList>
            <person name="Brawley S.H."/>
            <person name="Blouin N.A."/>
            <person name="Ficko-Blean E."/>
            <person name="Wheeler G.L."/>
            <person name="Lohr M."/>
            <person name="Goodson H.V."/>
            <person name="Jenkins J.W."/>
            <person name="Blaby-Haas C.E."/>
            <person name="Helliwell K.E."/>
            <person name="Chan C."/>
            <person name="Marriage T."/>
            <person name="Bhattacharya D."/>
            <person name="Klein A.S."/>
            <person name="Badis Y."/>
            <person name="Brodie J."/>
            <person name="Cao Y."/>
            <person name="Collen J."/>
            <person name="Dittami S.M."/>
            <person name="Gachon C.M."/>
            <person name="Green B.R."/>
            <person name="Karpowicz S."/>
            <person name="Kim J.W."/>
            <person name="Kudahl U."/>
            <person name="Lin S."/>
            <person name="Michel G."/>
            <person name="Mittag M."/>
            <person name="Olson B.J."/>
            <person name="Pangilinan J."/>
            <person name="Peng Y."/>
            <person name="Qiu H."/>
            <person name="Shu S."/>
            <person name="Singer J.T."/>
            <person name="Smith A.G."/>
            <person name="Sprecher B.N."/>
            <person name="Wagner V."/>
            <person name="Wang W."/>
            <person name="Wang Z.-Y."/>
            <person name="Yan J."/>
            <person name="Yarish C."/>
            <person name="Zoeuner-Riek S."/>
            <person name="Zhuang Y."/>
            <person name="Zou Y."/>
            <person name="Lindquist E.A."/>
            <person name="Grimwood J."/>
            <person name="Barry K."/>
            <person name="Rokhsar D.S."/>
            <person name="Schmutz J."/>
            <person name="Stiller J.W."/>
            <person name="Grossman A.R."/>
            <person name="Prochnik S.E."/>
        </authorList>
    </citation>
    <scope>NUCLEOTIDE SEQUENCE [LARGE SCALE GENOMIC DNA]</scope>
    <source>
        <strain evidence="3">4086291</strain>
    </source>
</reference>
<dbReference type="Proteomes" id="UP000218209">
    <property type="component" value="Unassembled WGS sequence"/>
</dbReference>
<evidence type="ECO:0000256" key="1">
    <source>
        <dbReference type="RuleBase" id="RU363044"/>
    </source>
</evidence>
<evidence type="ECO:0000313" key="4">
    <source>
        <dbReference type="Proteomes" id="UP000218209"/>
    </source>
</evidence>
<protein>
    <recommendedName>
        <fullName evidence="1">ATP-dependent DNA helicase</fullName>
        <ecNumber evidence="1">5.6.2.3</ecNumber>
    </recommendedName>
</protein>
<dbReference type="InterPro" id="IPR051055">
    <property type="entry name" value="PIF1_helicase"/>
</dbReference>
<dbReference type="PANTHER" id="PTHR47642:SF5">
    <property type="entry name" value="ATP-DEPENDENT DNA HELICASE"/>
    <property type="match status" value="1"/>
</dbReference>
<dbReference type="AlphaFoldDB" id="A0A1X6P1Y6"/>
<dbReference type="EMBL" id="KV918927">
    <property type="protein sequence ID" value="OSX74858.1"/>
    <property type="molecule type" value="Genomic_DNA"/>
</dbReference>